<dbReference type="PANTHER" id="PTHR43038">
    <property type="entry name" value="ATP-BINDING CASSETTE, SUB-FAMILY H, MEMBER 1"/>
    <property type="match status" value="1"/>
</dbReference>
<dbReference type="Proteomes" id="UP000676336">
    <property type="component" value="Unassembled WGS sequence"/>
</dbReference>
<accession>A0A8S3I0P2</accession>
<dbReference type="Gene3D" id="3.40.50.300">
    <property type="entry name" value="P-loop containing nucleotide triphosphate hydrolases"/>
    <property type="match status" value="1"/>
</dbReference>
<dbReference type="GO" id="GO:0016887">
    <property type="term" value="F:ATP hydrolysis activity"/>
    <property type="evidence" value="ECO:0007669"/>
    <property type="project" value="InterPro"/>
</dbReference>
<gene>
    <name evidence="2" type="ORF">SMN809_LOCUS72042</name>
</gene>
<evidence type="ECO:0000313" key="2">
    <source>
        <dbReference type="EMBL" id="CAF5190283.1"/>
    </source>
</evidence>
<dbReference type="EMBL" id="CAJOBI010324853">
    <property type="protein sequence ID" value="CAF5190283.1"/>
    <property type="molecule type" value="Genomic_DNA"/>
</dbReference>
<dbReference type="GO" id="GO:0005524">
    <property type="term" value="F:ATP binding"/>
    <property type="evidence" value="ECO:0007669"/>
    <property type="project" value="InterPro"/>
</dbReference>
<evidence type="ECO:0000259" key="1">
    <source>
        <dbReference type="Pfam" id="PF00005"/>
    </source>
</evidence>
<dbReference type="PANTHER" id="PTHR43038:SF3">
    <property type="entry name" value="ABC TRANSPORTER G FAMILY MEMBER 20 ISOFORM X1"/>
    <property type="match status" value="1"/>
</dbReference>
<name>A0A8S3I0P2_9BILA</name>
<protein>
    <recommendedName>
        <fullName evidence="1">ABC transporter domain-containing protein</fullName>
    </recommendedName>
</protein>
<dbReference type="AlphaFoldDB" id="A0A8S3I0P2"/>
<dbReference type="SUPFAM" id="SSF52540">
    <property type="entry name" value="P-loop containing nucleoside triphosphate hydrolases"/>
    <property type="match status" value="1"/>
</dbReference>
<feature type="non-terminal residue" evidence="2">
    <location>
        <position position="1"/>
    </location>
</feature>
<dbReference type="InterPro" id="IPR003439">
    <property type="entry name" value="ABC_transporter-like_ATP-bd"/>
</dbReference>
<proteinExistence type="predicted"/>
<organism evidence="2 3">
    <name type="scientific">Rotaria magnacalcarata</name>
    <dbReference type="NCBI Taxonomy" id="392030"/>
    <lineage>
        <taxon>Eukaryota</taxon>
        <taxon>Metazoa</taxon>
        <taxon>Spiralia</taxon>
        <taxon>Gnathifera</taxon>
        <taxon>Rotifera</taxon>
        <taxon>Eurotatoria</taxon>
        <taxon>Bdelloidea</taxon>
        <taxon>Philodinida</taxon>
        <taxon>Philodinidae</taxon>
        <taxon>Rotaria</taxon>
    </lineage>
</organism>
<evidence type="ECO:0000313" key="3">
    <source>
        <dbReference type="Proteomes" id="UP000676336"/>
    </source>
</evidence>
<sequence>ILYDKLSVQEHLELFSQMRNLDRIKIDESIDKILDLIGLVNDRRTLSKDLSGGMKRRLSIGISLIGDPKVSQINRYTTYHISVSILSYYRKSSVLLSVILILDEPTSGVGKC</sequence>
<comment type="caution">
    <text evidence="2">The sequence shown here is derived from an EMBL/GenBank/DDBJ whole genome shotgun (WGS) entry which is preliminary data.</text>
</comment>
<dbReference type="InterPro" id="IPR027417">
    <property type="entry name" value="P-loop_NTPase"/>
</dbReference>
<feature type="domain" description="ABC transporter" evidence="1">
    <location>
        <begin position="8"/>
        <end position="70"/>
    </location>
</feature>
<reference evidence="2" key="1">
    <citation type="submission" date="2021-02" db="EMBL/GenBank/DDBJ databases">
        <authorList>
            <person name="Nowell W R."/>
        </authorList>
    </citation>
    <scope>NUCLEOTIDE SEQUENCE</scope>
</reference>
<dbReference type="Pfam" id="PF00005">
    <property type="entry name" value="ABC_tran"/>
    <property type="match status" value="1"/>
</dbReference>